<evidence type="ECO:0000313" key="9">
    <source>
        <dbReference type="Proteomes" id="UP000251942"/>
    </source>
</evidence>
<dbReference type="InterPro" id="IPR001129">
    <property type="entry name" value="Membr-assoc_MAPEG"/>
</dbReference>
<keyword evidence="4 5" id="KW-0472">Membrane</keyword>
<dbReference type="Proteomes" id="UP000054698">
    <property type="component" value="Unassembled WGS sequence"/>
</dbReference>
<proteinExistence type="predicted"/>
<dbReference type="GO" id="GO:0016020">
    <property type="term" value="C:membrane"/>
    <property type="evidence" value="ECO:0007669"/>
    <property type="project" value="UniProtKB-SubCell"/>
</dbReference>
<keyword evidence="2 5" id="KW-0812">Transmembrane</keyword>
<dbReference type="RefSeq" id="WP_058444185.1">
    <property type="nucleotide sequence ID" value="NZ_CAAAHT010000048.1"/>
</dbReference>
<reference evidence="7 9" key="2">
    <citation type="submission" date="2018-06" db="EMBL/GenBank/DDBJ databases">
        <authorList>
            <consortium name="Pathogen Informatics"/>
            <person name="Doyle S."/>
        </authorList>
    </citation>
    <scope>NUCLEOTIDE SEQUENCE [LARGE SCALE GENOMIC DNA]</scope>
    <source>
        <strain evidence="7 9">NCTC12022</strain>
    </source>
</reference>
<gene>
    <name evidence="6" type="ORF">Lfee_0831</name>
    <name evidence="7" type="ORF">NCTC12022_02283</name>
</gene>
<evidence type="ECO:0000256" key="1">
    <source>
        <dbReference type="ARBA" id="ARBA00004370"/>
    </source>
</evidence>
<dbReference type="PANTHER" id="PTHR35371">
    <property type="entry name" value="INNER MEMBRANE PROTEIN"/>
    <property type="match status" value="1"/>
</dbReference>
<evidence type="ECO:0000313" key="7">
    <source>
        <dbReference type="EMBL" id="SPX61543.1"/>
    </source>
</evidence>
<comment type="subcellular location">
    <subcellularLocation>
        <location evidence="1">Membrane</location>
    </subcellularLocation>
</comment>
<dbReference type="InterPro" id="IPR023352">
    <property type="entry name" value="MAPEG-like_dom_sf"/>
</dbReference>
<evidence type="ECO:0000256" key="5">
    <source>
        <dbReference type="SAM" id="Phobius"/>
    </source>
</evidence>
<evidence type="ECO:0000313" key="8">
    <source>
        <dbReference type="Proteomes" id="UP000054698"/>
    </source>
</evidence>
<reference evidence="6 8" key="1">
    <citation type="submission" date="2015-11" db="EMBL/GenBank/DDBJ databases">
        <title>Genomic analysis of 38 Legionella species identifies large and diverse effector repertoires.</title>
        <authorList>
            <person name="Burstein D."/>
            <person name="Amaro F."/>
            <person name="Zusman T."/>
            <person name="Lifshitz Z."/>
            <person name="Cohen O."/>
            <person name="Gilbert J.A."/>
            <person name="Pupko T."/>
            <person name="Shuman H.A."/>
            <person name="Segal G."/>
        </authorList>
    </citation>
    <scope>NUCLEOTIDE SEQUENCE [LARGE SCALE GENOMIC DNA]</scope>
    <source>
        <strain evidence="6 8">WO-44C</strain>
    </source>
</reference>
<dbReference type="EMBL" id="LNYB01000024">
    <property type="protein sequence ID" value="KTD02323.1"/>
    <property type="molecule type" value="Genomic_DNA"/>
</dbReference>
<dbReference type="Proteomes" id="UP000251942">
    <property type="component" value="Unassembled WGS sequence"/>
</dbReference>
<dbReference type="SUPFAM" id="SSF161084">
    <property type="entry name" value="MAPEG domain-like"/>
    <property type="match status" value="1"/>
</dbReference>
<name>A0A0W0U2K8_9GAMM</name>
<dbReference type="STRING" id="453.Lfee_0831"/>
<evidence type="ECO:0000256" key="3">
    <source>
        <dbReference type="ARBA" id="ARBA00022989"/>
    </source>
</evidence>
<organism evidence="6 8">
    <name type="scientific">Legionella feeleii</name>
    <dbReference type="NCBI Taxonomy" id="453"/>
    <lineage>
        <taxon>Bacteria</taxon>
        <taxon>Pseudomonadati</taxon>
        <taxon>Pseudomonadota</taxon>
        <taxon>Gammaproteobacteria</taxon>
        <taxon>Legionellales</taxon>
        <taxon>Legionellaceae</taxon>
        <taxon>Legionella</taxon>
    </lineage>
</organism>
<dbReference type="Gene3D" id="1.20.120.550">
    <property type="entry name" value="Membrane associated eicosanoid/glutathione metabolism-like domain"/>
    <property type="match status" value="1"/>
</dbReference>
<keyword evidence="8" id="KW-1185">Reference proteome</keyword>
<dbReference type="PATRIC" id="fig|453.4.peg.899"/>
<accession>A0A0W0U2K8</accession>
<dbReference type="Pfam" id="PF01124">
    <property type="entry name" value="MAPEG"/>
    <property type="match status" value="1"/>
</dbReference>
<evidence type="ECO:0000313" key="6">
    <source>
        <dbReference type="EMBL" id="KTD02323.1"/>
    </source>
</evidence>
<sequence>MLTLTLCLFIACLLPYLAKIPVVIMMKRQPGGYDNKQPRAQQAALTGIGARAVAAHQNSFESLIIFSTAALTAIATHNTSCLIQGLAIFHLISRGIYHLFYLLNWATLRSTLWTLGCLSSLGILWLCIP</sequence>
<keyword evidence="3 5" id="KW-1133">Transmembrane helix</keyword>
<dbReference type="PANTHER" id="PTHR35371:SF1">
    <property type="entry name" value="BLR7753 PROTEIN"/>
    <property type="match status" value="1"/>
</dbReference>
<protein>
    <submittedName>
        <fullName evidence="6">Transmembrane protein</fullName>
    </submittedName>
</protein>
<evidence type="ECO:0000256" key="4">
    <source>
        <dbReference type="ARBA" id="ARBA00023136"/>
    </source>
</evidence>
<dbReference type="EMBL" id="UASS01000022">
    <property type="protein sequence ID" value="SPX61543.1"/>
    <property type="molecule type" value="Genomic_DNA"/>
</dbReference>
<dbReference type="AlphaFoldDB" id="A0A0W0U2K8"/>
<feature type="transmembrane region" description="Helical" evidence="5">
    <location>
        <begin position="110"/>
        <end position="128"/>
    </location>
</feature>
<dbReference type="OrthoDB" id="513661at2"/>
<evidence type="ECO:0000256" key="2">
    <source>
        <dbReference type="ARBA" id="ARBA00022692"/>
    </source>
</evidence>